<dbReference type="OrthoDB" id="5382170at2759"/>
<dbReference type="Proteomes" id="UP000016936">
    <property type="component" value="Unassembled WGS sequence"/>
</dbReference>
<dbReference type="eggNOG" id="ENOG502SECN">
    <property type="taxonomic scope" value="Eukaryota"/>
</dbReference>
<dbReference type="InterPro" id="IPR055647">
    <property type="entry name" value="DUF7223"/>
</dbReference>
<name>M2TCH9_COCH5</name>
<feature type="signal peptide" evidence="1">
    <location>
        <begin position="1"/>
        <end position="20"/>
    </location>
</feature>
<dbReference type="HOGENOM" id="CLU_015897_0_0_1"/>
<proteinExistence type="predicted"/>
<dbReference type="STRING" id="701091.M2TCH9"/>
<sequence length="548" mass="58871">MHFLHALVVVVATLGNNVDAIAERGLEAKPQRVLRAATKRSDLYRRSVRITKKFETEMAYVENENAWSDASTFASQVKVSSQKPVFALEEHEHHLKSVDVTDVSFAEDGEALDLSVKKTTWRQAFDRMNVTFGHTTDDHIVRRHADFAMTRSKRQNRIAIPQNISEDVNTALFDLSSEIVDKTFASKDFLEILGAVVPLPEDLPIAVPIEIGCKRCATTGQLALNQGAFNIDLSQIDLIPDIFQGGDDGKEIASVISGGFVELVATGVGARLDLFARPSANGAFEIALIQLPIAGFVIPGIGNAGAVFEPRIAFEFEVSGGLEVNYGLELNVPENSRLRVELTDLGSSSLVGFQDTTLTALPVTVNITDVDVTLGLAFKPTIPVGFDFLGQLSAEVTATLDLPRLDAKLSTNIAENCASGDNATNPSAPYANSTTQLSPDLIQLGPIALVEANVSISCDVSFNASIPILPPPFNSVGVARNIFKAEFPLVSECKSPETAFDNSSGIAIPAPPVVAPPVLPSASGTGFDHLNGQQQQQQQRAHKLLCQF</sequence>
<keyword evidence="4" id="KW-1185">Reference proteome</keyword>
<dbReference type="EMBL" id="KB445571">
    <property type="protein sequence ID" value="EMD95240.1"/>
    <property type="molecule type" value="Genomic_DNA"/>
</dbReference>
<dbReference type="AlphaFoldDB" id="M2TCH9"/>
<protein>
    <recommendedName>
        <fullName evidence="2">DUF7223 domain-containing protein</fullName>
    </recommendedName>
</protein>
<dbReference type="OMA" id="TEMAYVE"/>
<reference evidence="3 4" key="1">
    <citation type="journal article" date="2012" name="PLoS Pathog.">
        <title>Diverse lifestyles and strategies of plant pathogenesis encoded in the genomes of eighteen Dothideomycetes fungi.</title>
        <authorList>
            <person name="Ohm R.A."/>
            <person name="Feau N."/>
            <person name="Henrissat B."/>
            <person name="Schoch C.L."/>
            <person name="Horwitz B.A."/>
            <person name="Barry K.W."/>
            <person name="Condon B.J."/>
            <person name="Copeland A.C."/>
            <person name="Dhillon B."/>
            <person name="Glaser F."/>
            <person name="Hesse C.N."/>
            <person name="Kosti I."/>
            <person name="LaButti K."/>
            <person name="Lindquist E.A."/>
            <person name="Lucas S."/>
            <person name="Salamov A.A."/>
            <person name="Bradshaw R.E."/>
            <person name="Ciuffetti L."/>
            <person name="Hamelin R.C."/>
            <person name="Kema G.H.J."/>
            <person name="Lawrence C."/>
            <person name="Scott J.A."/>
            <person name="Spatafora J.W."/>
            <person name="Turgeon B.G."/>
            <person name="de Wit P.J.G.M."/>
            <person name="Zhong S."/>
            <person name="Goodwin S.B."/>
            <person name="Grigoriev I.V."/>
        </authorList>
    </citation>
    <scope>NUCLEOTIDE SEQUENCE [LARGE SCALE GENOMIC DNA]</scope>
    <source>
        <strain evidence="4">C5 / ATCC 48332 / race O</strain>
    </source>
</reference>
<feature type="chain" id="PRO_5004026409" description="DUF7223 domain-containing protein" evidence="1">
    <location>
        <begin position="21"/>
        <end position="548"/>
    </location>
</feature>
<dbReference type="Pfam" id="PF23865">
    <property type="entry name" value="DUF7223"/>
    <property type="match status" value="1"/>
</dbReference>
<keyword evidence="1" id="KW-0732">Signal</keyword>
<feature type="domain" description="DUF7223" evidence="2">
    <location>
        <begin position="207"/>
        <end position="422"/>
    </location>
</feature>
<gene>
    <name evidence="3" type="ORF">COCHEDRAFT_1153072</name>
</gene>
<evidence type="ECO:0000259" key="2">
    <source>
        <dbReference type="Pfam" id="PF23865"/>
    </source>
</evidence>
<evidence type="ECO:0000313" key="3">
    <source>
        <dbReference type="EMBL" id="EMD95240.1"/>
    </source>
</evidence>
<reference evidence="4" key="2">
    <citation type="journal article" date="2013" name="PLoS Genet.">
        <title>Comparative genome structure, secondary metabolite, and effector coding capacity across Cochliobolus pathogens.</title>
        <authorList>
            <person name="Condon B.J."/>
            <person name="Leng Y."/>
            <person name="Wu D."/>
            <person name="Bushley K.E."/>
            <person name="Ohm R.A."/>
            <person name="Otillar R."/>
            <person name="Martin J."/>
            <person name="Schackwitz W."/>
            <person name="Grimwood J."/>
            <person name="MohdZainudin N."/>
            <person name="Xue C."/>
            <person name="Wang R."/>
            <person name="Manning V.A."/>
            <person name="Dhillon B."/>
            <person name="Tu Z.J."/>
            <person name="Steffenson B.J."/>
            <person name="Salamov A."/>
            <person name="Sun H."/>
            <person name="Lowry S."/>
            <person name="LaButti K."/>
            <person name="Han J."/>
            <person name="Copeland A."/>
            <person name="Lindquist E."/>
            <person name="Barry K."/>
            <person name="Schmutz J."/>
            <person name="Baker S.E."/>
            <person name="Ciuffetti L.M."/>
            <person name="Grigoriev I.V."/>
            <person name="Zhong S."/>
            <person name="Turgeon B.G."/>
        </authorList>
    </citation>
    <scope>NUCLEOTIDE SEQUENCE [LARGE SCALE GENOMIC DNA]</scope>
    <source>
        <strain evidence="4">C5 / ATCC 48332 / race O</strain>
    </source>
</reference>
<accession>M2TCH9</accession>
<organism evidence="3 4">
    <name type="scientific">Cochliobolus heterostrophus (strain C5 / ATCC 48332 / race O)</name>
    <name type="common">Southern corn leaf blight fungus</name>
    <name type="synonym">Bipolaris maydis</name>
    <dbReference type="NCBI Taxonomy" id="701091"/>
    <lineage>
        <taxon>Eukaryota</taxon>
        <taxon>Fungi</taxon>
        <taxon>Dikarya</taxon>
        <taxon>Ascomycota</taxon>
        <taxon>Pezizomycotina</taxon>
        <taxon>Dothideomycetes</taxon>
        <taxon>Pleosporomycetidae</taxon>
        <taxon>Pleosporales</taxon>
        <taxon>Pleosporineae</taxon>
        <taxon>Pleosporaceae</taxon>
        <taxon>Bipolaris</taxon>
    </lineage>
</organism>
<evidence type="ECO:0000256" key="1">
    <source>
        <dbReference type="SAM" id="SignalP"/>
    </source>
</evidence>
<evidence type="ECO:0000313" key="4">
    <source>
        <dbReference type="Proteomes" id="UP000016936"/>
    </source>
</evidence>